<name>A0A2M7QD32_9BACT</name>
<evidence type="ECO:0008006" key="4">
    <source>
        <dbReference type="Google" id="ProtNLM"/>
    </source>
</evidence>
<gene>
    <name evidence="2" type="ORF">COY90_04685</name>
</gene>
<feature type="transmembrane region" description="Helical" evidence="1">
    <location>
        <begin position="6"/>
        <end position="25"/>
    </location>
</feature>
<comment type="caution">
    <text evidence="2">The sequence shown here is derived from an EMBL/GenBank/DDBJ whole genome shotgun (WGS) entry which is preliminary data.</text>
</comment>
<sequence>MKVLRYVFIFILFVFLLSSLIKTLVGFRRNLSFYESYKTENEKELQKNAHLKTQKLIKTDPSEVEKTIRNKLGLLRDNEISIIIPLPSPPPSPVQSAPLPVYTQWVRVFTN</sequence>
<proteinExistence type="predicted"/>
<keyword evidence="1" id="KW-0812">Transmembrane</keyword>
<accession>A0A2M7QD32</accession>
<dbReference type="InterPro" id="IPR007060">
    <property type="entry name" value="FtsL/DivIC"/>
</dbReference>
<protein>
    <recommendedName>
        <fullName evidence="4">Septum formation initiator</fullName>
    </recommendedName>
</protein>
<dbReference type="Proteomes" id="UP000230108">
    <property type="component" value="Unassembled WGS sequence"/>
</dbReference>
<evidence type="ECO:0000256" key="1">
    <source>
        <dbReference type="SAM" id="Phobius"/>
    </source>
</evidence>
<keyword evidence="1" id="KW-0472">Membrane</keyword>
<organism evidence="2 3">
    <name type="scientific">Candidatus Roizmanbacteria bacterium CG_4_10_14_0_8_um_filter_39_9</name>
    <dbReference type="NCBI Taxonomy" id="1974829"/>
    <lineage>
        <taxon>Bacteria</taxon>
        <taxon>Candidatus Roizmaniibacteriota</taxon>
    </lineage>
</organism>
<evidence type="ECO:0000313" key="3">
    <source>
        <dbReference type="Proteomes" id="UP000230108"/>
    </source>
</evidence>
<evidence type="ECO:0000313" key="2">
    <source>
        <dbReference type="EMBL" id="PIY68682.1"/>
    </source>
</evidence>
<reference evidence="3" key="1">
    <citation type="submission" date="2017-09" db="EMBL/GenBank/DDBJ databases">
        <title>Depth-based differentiation of microbial function through sediment-hosted aquifers and enrichment of novel symbionts in the deep terrestrial subsurface.</title>
        <authorList>
            <person name="Probst A.J."/>
            <person name="Ladd B."/>
            <person name="Jarett J.K."/>
            <person name="Geller-Mcgrath D.E."/>
            <person name="Sieber C.M.K."/>
            <person name="Emerson J.B."/>
            <person name="Anantharaman K."/>
            <person name="Thomas B.C."/>
            <person name="Malmstrom R."/>
            <person name="Stieglmeier M."/>
            <person name="Klingl A."/>
            <person name="Woyke T."/>
            <person name="Ryan C.M."/>
            <person name="Banfield J.F."/>
        </authorList>
    </citation>
    <scope>NUCLEOTIDE SEQUENCE [LARGE SCALE GENOMIC DNA]</scope>
</reference>
<dbReference type="Pfam" id="PF04977">
    <property type="entry name" value="DivIC"/>
    <property type="match status" value="1"/>
</dbReference>
<keyword evidence="1" id="KW-1133">Transmembrane helix</keyword>
<dbReference type="EMBL" id="PFLF01000099">
    <property type="protein sequence ID" value="PIY68682.1"/>
    <property type="molecule type" value="Genomic_DNA"/>
</dbReference>
<dbReference type="AlphaFoldDB" id="A0A2M7QD32"/>